<feature type="compositionally biased region" description="Basic and acidic residues" evidence="1">
    <location>
        <begin position="362"/>
        <end position="375"/>
    </location>
</feature>
<organism evidence="3 4">
    <name type="scientific">Fragilariopsis cylindrus CCMP1102</name>
    <dbReference type="NCBI Taxonomy" id="635003"/>
    <lineage>
        <taxon>Eukaryota</taxon>
        <taxon>Sar</taxon>
        <taxon>Stramenopiles</taxon>
        <taxon>Ochrophyta</taxon>
        <taxon>Bacillariophyta</taxon>
        <taxon>Bacillariophyceae</taxon>
        <taxon>Bacillariophycidae</taxon>
        <taxon>Bacillariales</taxon>
        <taxon>Bacillariaceae</taxon>
        <taxon>Fragilariopsis</taxon>
    </lineage>
</organism>
<evidence type="ECO:0000256" key="2">
    <source>
        <dbReference type="SAM" id="Phobius"/>
    </source>
</evidence>
<feature type="transmembrane region" description="Helical" evidence="2">
    <location>
        <begin position="181"/>
        <end position="199"/>
    </location>
</feature>
<evidence type="ECO:0000313" key="3">
    <source>
        <dbReference type="EMBL" id="OEU23451.1"/>
    </source>
</evidence>
<protein>
    <submittedName>
        <fullName evidence="3">Uncharacterized protein</fullName>
    </submittedName>
</protein>
<feature type="transmembrane region" description="Helical" evidence="2">
    <location>
        <begin position="134"/>
        <end position="160"/>
    </location>
</feature>
<dbReference type="OrthoDB" id="46983at2759"/>
<reference evidence="3 4" key="1">
    <citation type="submission" date="2016-09" db="EMBL/GenBank/DDBJ databases">
        <title>Extensive genetic diversity and differential bi-allelic expression allows diatom success in the polar Southern Ocean.</title>
        <authorList>
            <consortium name="DOE Joint Genome Institute"/>
            <person name="Mock T."/>
            <person name="Otillar R.P."/>
            <person name="Strauss J."/>
            <person name="Dupont C."/>
            <person name="Frickenhaus S."/>
            <person name="Maumus F."/>
            <person name="Mcmullan M."/>
            <person name="Sanges R."/>
            <person name="Schmutz J."/>
            <person name="Toseland A."/>
            <person name="Valas R."/>
            <person name="Veluchamy A."/>
            <person name="Ward B.J."/>
            <person name="Allen A."/>
            <person name="Barry K."/>
            <person name="Falciatore A."/>
            <person name="Ferrante M."/>
            <person name="Fortunato A.E."/>
            <person name="Gloeckner G."/>
            <person name="Gruber A."/>
            <person name="Hipkin R."/>
            <person name="Janech M."/>
            <person name="Kroth P."/>
            <person name="Leese F."/>
            <person name="Lindquist E."/>
            <person name="Lyon B.R."/>
            <person name="Martin J."/>
            <person name="Mayer C."/>
            <person name="Parker M."/>
            <person name="Quesneville H."/>
            <person name="Raymond J."/>
            <person name="Uhlig C."/>
            <person name="Valentin K.U."/>
            <person name="Worden A.Z."/>
            <person name="Armbrust E.V."/>
            <person name="Bowler C."/>
            <person name="Green B."/>
            <person name="Moulton V."/>
            <person name="Van Oosterhout C."/>
            <person name="Grigoriev I."/>
        </authorList>
    </citation>
    <scope>NUCLEOTIDE SEQUENCE [LARGE SCALE GENOMIC DNA]</scope>
    <source>
        <strain evidence="3 4">CCMP1102</strain>
    </source>
</reference>
<keyword evidence="2" id="KW-0812">Transmembrane</keyword>
<feature type="transmembrane region" description="Helical" evidence="2">
    <location>
        <begin position="42"/>
        <end position="66"/>
    </location>
</feature>
<feature type="transmembrane region" description="Helical" evidence="2">
    <location>
        <begin position="97"/>
        <end position="122"/>
    </location>
</feature>
<feature type="transmembrane region" description="Helical" evidence="2">
    <location>
        <begin position="280"/>
        <end position="307"/>
    </location>
</feature>
<evidence type="ECO:0000256" key="1">
    <source>
        <dbReference type="SAM" id="MobiDB-lite"/>
    </source>
</evidence>
<name>A0A1E7FZ64_9STRA</name>
<proteinExistence type="predicted"/>
<sequence length="791" mass="88626">MAPCNHYTFEECLNRLGITDPTSSDAVLLCTEKDFFVEHVSAATIAIIIYLFTNLYIQIVECLLVLKNSQIWGRRRRGSNVNEEGDSNNHYEEGKQAIFYSSVINCLIGLLLYVSTTIGINILSNPLDDRANNIVVGLSQLFSGVIFCITSICIPQWFGIYHSSKITKISFTSSKEIAFDLSWNLWKQLLSMFFFNLYFSSANASTGRDLSVLYGAIIGVPCAFLCIYITILARSKKYKIYKRKLALVMVLIFGVASWYTVYSGIHFINEVWLPDTDDNVIRALISFGYSIIWIVVLIASHLILYFWTQDKQLKGNGNDGQGGDGRGSGSGIGVRRITTRFTSQLFNSKPLQHFKTKSIIETNEKEEPGEDKGNDNENDEEEGCNNYAGTKIDTVTGTGTGNGTDADADADVKDKPETFKEDKEGQEDDEKPRRTSRTTVVGFDVQDQDQDVESSMYVEPKYAPSYFKLIMTKLVDTFPFICGSCCFCCGRNDRYHINNISRRRLDYVIDGHESNTLEKVTLGIKRFTWYFLSFVFFFLTVININASYEQCAAKNALPSTFELLYPADYNTGTMCAWDSSSKPGPNSTIKQFDTAQAVYDANYEIIHCGACGVCSNWNDIQLQYTTRKVLAGISTVCTKQSIGKRFNSSDDNDSVVQCLHLKLGFTMPCAKAWAWDTHHTKNAAIFTFLQARLSNAFTDMKVSIQDITMATIDEALTGPTFVPEVGATRRRMNIISDIKRPENQQCKVATQNWTEVFNDTFYPPVGGTYTVQPPGKPSEKVVVIGQDSASS</sequence>
<feature type="region of interest" description="Disordered" evidence="1">
    <location>
        <begin position="356"/>
        <end position="438"/>
    </location>
</feature>
<dbReference type="InParanoid" id="A0A1E7FZ64"/>
<feature type="compositionally biased region" description="Basic and acidic residues" evidence="1">
    <location>
        <begin position="410"/>
        <end position="423"/>
    </location>
</feature>
<keyword evidence="2" id="KW-0472">Membrane</keyword>
<feature type="transmembrane region" description="Helical" evidence="2">
    <location>
        <begin position="211"/>
        <end position="233"/>
    </location>
</feature>
<dbReference type="Proteomes" id="UP000095751">
    <property type="component" value="Unassembled WGS sequence"/>
</dbReference>
<dbReference type="PANTHER" id="PTHR40535:SF1">
    <property type="entry name" value="CHROMOSOME UNDETERMINED SCAFFOLD_9, WHOLE GENOME SHOTGUN SEQUENCE"/>
    <property type="match status" value="1"/>
</dbReference>
<keyword evidence="4" id="KW-1185">Reference proteome</keyword>
<dbReference type="PANTHER" id="PTHR40535">
    <property type="entry name" value="CHROMOSOME UNDETERMINED SCAFFOLD_9, WHOLE GENOME SHOTGUN SEQUENCE"/>
    <property type="match status" value="1"/>
</dbReference>
<feature type="transmembrane region" description="Helical" evidence="2">
    <location>
        <begin position="527"/>
        <end position="548"/>
    </location>
</feature>
<gene>
    <name evidence="3" type="ORF">FRACYDRAFT_233621</name>
</gene>
<keyword evidence="2" id="KW-1133">Transmembrane helix</keyword>
<feature type="transmembrane region" description="Helical" evidence="2">
    <location>
        <begin position="245"/>
        <end position="268"/>
    </location>
</feature>
<dbReference type="AlphaFoldDB" id="A0A1E7FZ64"/>
<evidence type="ECO:0000313" key="4">
    <source>
        <dbReference type="Proteomes" id="UP000095751"/>
    </source>
</evidence>
<dbReference type="EMBL" id="KV784353">
    <property type="protein sequence ID" value="OEU23451.1"/>
    <property type="molecule type" value="Genomic_DNA"/>
</dbReference>
<dbReference type="KEGG" id="fcy:FRACYDRAFT_233621"/>
<accession>A0A1E7FZ64</accession>